<evidence type="ECO:0000256" key="2">
    <source>
        <dbReference type="ARBA" id="ARBA00022694"/>
    </source>
</evidence>
<evidence type="ECO:0000259" key="5">
    <source>
        <dbReference type="Pfam" id="PF25151"/>
    </source>
</evidence>
<keyword evidence="2" id="KW-0819">tRNA processing</keyword>
<evidence type="ECO:0000256" key="1">
    <source>
        <dbReference type="ARBA" id="ARBA00010409"/>
    </source>
</evidence>
<dbReference type="InterPro" id="IPR056843">
    <property type="entry name" value="THADA-like_TPR"/>
</dbReference>
<dbReference type="PANTHER" id="PTHR14387:SF0">
    <property type="entry name" value="DUF2428 DOMAIN-CONTAINING PROTEIN"/>
    <property type="match status" value="1"/>
</dbReference>
<evidence type="ECO:0008006" key="8">
    <source>
        <dbReference type="Google" id="ProtNLM"/>
    </source>
</evidence>
<dbReference type="Pfam" id="PF26523">
    <property type="entry name" value="Trm732_C"/>
    <property type="match status" value="1"/>
</dbReference>
<comment type="similarity">
    <text evidence="1">Belongs to the THADA family.</text>
</comment>
<dbReference type="GO" id="GO:0030488">
    <property type="term" value="P:tRNA methylation"/>
    <property type="evidence" value="ECO:0007669"/>
    <property type="project" value="TreeGrafter"/>
</dbReference>
<dbReference type="InterPro" id="IPR051954">
    <property type="entry name" value="tRNA_methyltransferase_THADA"/>
</dbReference>
<dbReference type="InterPro" id="IPR019442">
    <property type="entry name" value="THADA/TRM732_DUF2428"/>
</dbReference>
<feature type="domain" description="tRNA (32-2'-O)-methyltransferase regulator THADA-like C-terminal TPR repeats region" evidence="5">
    <location>
        <begin position="930"/>
        <end position="1086"/>
    </location>
</feature>
<reference evidence="6" key="1">
    <citation type="journal article" date="2020" name="Stud. Mycol.">
        <title>101 Dothideomycetes genomes: a test case for predicting lifestyles and emergence of pathogens.</title>
        <authorList>
            <person name="Haridas S."/>
            <person name="Albert R."/>
            <person name="Binder M."/>
            <person name="Bloem J."/>
            <person name="Labutti K."/>
            <person name="Salamov A."/>
            <person name="Andreopoulos B."/>
            <person name="Baker S."/>
            <person name="Barry K."/>
            <person name="Bills G."/>
            <person name="Bluhm B."/>
            <person name="Cannon C."/>
            <person name="Castanera R."/>
            <person name="Culley D."/>
            <person name="Daum C."/>
            <person name="Ezra D."/>
            <person name="Gonzalez J."/>
            <person name="Henrissat B."/>
            <person name="Kuo A."/>
            <person name="Liang C."/>
            <person name="Lipzen A."/>
            <person name="Lutzoni F."/>
            <person name="Magnuson J."/>
            <person name="Mondo S."/>
            <person name="Nolan M."/>
            <person name="Ohm R."/>
            <person name="Pangilinan J."/>
            <person name="Park H.-J."/>
            <person name="Ramirez L."/>
            <person name="Alfaro M."/>
            <person name="Sun H."/>
            <person name="Tritt A."/>
            <person name="Yoshinaga Y."/>
            <person name="Zwiers L.-H."/>
            <person name="Turgeon B."/>
            <person name="Goodwin S."/>
            <person name="Spatafora J."/>
            <person name="Crous P."/>
            <person name="Grigoriev I."/>
        </authorList>
    </citation>
    <scope>NUCLEOTIDE SEQUENCE</scope>
    <source>
        <strain evidence="6">CBS 133067</strain>
    </source>
</reference>
<dbReference type="GO" id="GO:0005829">
    <property type="term" value="C:cytosol"/>
    <property type="evidence" value="ECO:0007669"/>
    <property type="project" value="TreeGrafter"/>
</dbReference>
<comment type="caution">
    <text evidence="6">The sequence shown here is derived from an EMBL/GenBank/DDBJ whole genome shotgun (WGS) entry which is preliminary data.</text>
</comment>
<keyword evidence="7" id="KW-1185">Reference proteome</keyword>
<evidence type="ECO:0000259" key="4">
    <source>
        <dbReference type="Pfam" id="PF25150"/>
    </source>
</evidence>
<feature type="domain" description="DUF2428" evidence="3">
    <location>
        <begin position="691"/>
        <end position="928"/>
    </location>
</feature>
<dbReference type="EMBL" id="ML978124">
    <property type="protein sequence ID" value="KAF2101025.1"/>
    <property type="molecule type" value="Genomic_DNA"/>
</dbReference>
<accession>A0A9P4IKQ2</accession>
<evidence type="ECO:0000313" key="6">
    <source>
        <dbReference type="EMBL" id="KAF2101025.1"/>
    </source>
</evidence>
<evidence type="ECO:0000313" key="7">
    <source>
        <dbReference type="Proteomes" id="UP000799772"/>
    </source>
</evidence>
<feature type="domain" description="tRNA (32-2'-O)-methyltransferase regulator THADA-like TPR repeats region" evidence="4">
    <location>
        <begin position="255"/>
        <end position="551"/>
    </location>
</feature>
<dbReference type="InterPro" id="IPR016024">
    <property type="entry name" value="ARM-type_fold"/>
</dbReference>
<protein>
    <recommendedName>
        <fullName evidence="8">DUF2428 domain-containing protein</fullName>
    </recommendedName>
</protein>
<dbReference type="SUPFAM" id="SSF48371">
    <property type="entry name" value="ARM repeat"/>
    <property type="match status" value="2"/>
</dbReference>
<dbReference type="Proteomes" id="UP000799772">
    <property type="component" value="Unassembled WGS sequence"/>
</dbReference>
<dbReference type="Pfam" id="PF25151">
    <property type="entry name" value="TPR_Trm732_C"/>
    <property type="match status" value="1"/>
</dbReference>
<dbReference type="PANTHER" id="PTHR14387">
    <property type="entry name" value="THADA/DEATH RECEPTOR INTERACTING PROTEIN"/>
    <property type="match status" value="1"/>
</dbReference>
<organism evidence="6 7">
    <name type="scientific">Rhizodiscina lignyota</name>
    <dbReference type="NCBI Taxonomy" id="1504668"/>
    <lineage>
        <taxon>Eukaryota</taxon>
        <taxon>Fungi</taxon>
        <taxon>Dikarya</taxon>
        <taxon>Ascomycota</taxon>
        <taxon>Pezizomycotina</taxon>
        <taxon>Dothideomycetes</taxon>
        <taxon>Pleosporomycetidae</taxon>
        <taxon>Aulographales</taxon>
        <taxon>Rhizodiscinaceae</taxon>
        <taxon>Rhizodiscina</taxon>
    </lineage>
</organism>
<dbReference type="InterPro" id="IPR056842">
    <property type="entry name" value="THADA-like_TPR_C"/>
</dbReference>
<proteinExistence type="inferred from homology"/>
<sequence length="1635" mass="182426">MDIETLLAEPPIPEDNLREWLKAVHQIVPPSQRSPGTWTVKSLEKLIDSLLATSIEPGLPPRHRAAACNFACAIFDIARQSHDATTNAALSHTKAWKRLLDTFIERSDVSMTKSMRQVLLALSSYLRDRLNHCTESVELRDEALRAFLRIIFVDREHIKIKPALQGLTEFLSKSIISIPHLLQFFETLVLDRQPMRQGSSKPDEVLSQFLVKLFTWISHNDVALALGQLVSQALKQYSKDGTGYSPSRGLNDPPVWADPIVATVIRKPDSLENFRNTVFAKLFRESTRDFFNFLKSMRTFARIAPQLLTDNAMDTPHGGYGLGDAETELFFSALQTGKELGIVKDTDDISEIALREEIIVIPVKIISSLIVDQSPTIRLSAVSLCVSSPAVTLPFTVVTLRLLRSALPSLISESDAQFRGELLGHVQRLFDRLRGACAYLQKAINKSGSSVRSDLSGPTVQLNYHQAFVRWLSRFLLGEMHSSASYQNHFTAIRVLAMMVRSGLDPAVATENLAKQAQVDLKWPFAIKILTPWTLRSLQDLLMDPFDDVRQTAAVVLHMWPAESASTQALVNPMTRAYLSRAERLMLRTGRADQADGVARAYSVSFAAACAGGNLVTDSENTLGTDITIFTQLLDQLERGIAAATTGLPEAVRSYPLHGTLISLRYLLEQANFYHRLSSAPSDAVVRWKTLHQRIYASFPVIWTIVRPVLSNDAPEGYVLEDSDDVPDMTTKDVLSYCWRALKESSALQRIMITKTPSSAIQSTRFLDEDEFAALGDLCFTQLSDLRHRGAFSTVAQTFAACCTRSMTATEPRSQDLIHAWYARAIQSIEAKAAFLTRRSAGLPSLMTGIICADPDGPMLHEAMRTLFEIATTPNDDSLDRSVPLPQVHAMNCLRAIFIHSKLGLSSERYVLDGLGLAASSLRSSLWAIRNCGLMLFRALIDRMLGTYDSGNVSEESENKTARFSYSNYPTLMDIILRLLGAGDDQPELWDKGLASALQSPGALEAVFPALHLLQRVPPLKDQRSRFVQPVLKLTESSHWHVRDMAARTLVRLTSDLEFERIWDLAVPDHPHLQNSLHGFLLTLKHYIRARMSSRDGLIDELSDLKKAHTRLLARFDILFERNACPVTRAAYTELLSMTSASVINHGMTMSNSTKFLETNGSADTYNDELALVVAPSFLKQPVWFRKALATDVLLRLLYAGPYEDLELQVSEVLHSLAKSSPQVCCHAITRLQYYVLQQSNNGTTQICLLGKAICNLAQRQLEEEVRSGVYQSLAELSLHIKVDLSNVSISATSILDGSASPSLSEAMICIWGLSLSDKASVMGSWNSLTDELVALAQVLKSNLADPRTFSARMASVRSLKGLRHLWSSQESCLNRNVVLACLPIYLVTYDALNDDDDEIRDLASAVVTDVLTGQGFLRNCGVLIPMKAAQNLAAFLIRSYPRSTELCIEAIKRLCQPSFADFDRPRRVRDVIAKGFEEDNTLFVEEKQNLYIDEVREAALWSCVLKRMSPETLSRHVVASFTTWVVEGLDALIITAKGHQDGALGWTWKPEVFVVGLQVICAADVLMVWRLRTKRVPVPGSVFRRKLRELADAGQECGLHEMWLEKIERVLREAVPQRLTVLQEKLRVILMRIE</sequence>
<dbReference type="Pfam" id="PF10350">
    <property type="entry name" value="DUF2428"/>
    <property type="match status" value="1"/>
</dbReference>
<name>A0A9P4IKQ2_9PEZI</name>
<evidence type="ECO:0000259" key="3">
    <source>
        <dbReference type="Pfam" id="PF10350"/>
    </source>
</evidence>
<gene>
    <name evidence="6" type="ORF">NA57DRAFT_74618</name>
</gene>
<dbReference type="Pfam" id="PF25150">
    <property type="entry name" value="TPR_Trm732"/>
    <property type="match status" value="1"/>
</dbReference>
<dbReference type="OrthoDB" id="73997at2759"/>